<dbReference type="Pfam" id="PF00149">
    <property type="entry name" value="Metallophos"/>
    <property type="match status" value="1"/>
</dbReference>
<dbReference type="InterPro" id="IPR029052">
    <property type="entry name" value="Metallo-depent_PP-like"/>
</dbReference>
<accession>A0A2R5ETM1</accession>
<dbReference type="PANTHER" id="PTHR16509">
    <property type="match status" value="1"/>
</dbReference>
<evidence type="ECO:0000259" key="1">
    <source>
        <dbReference type="Pfam" id="PF00149"/>
    </source>
</evidence>
<comment type="caution">
    <text evidence="2">The sequence shown here is derived from an EMBL/GenBank/DDBJ whole genome shotgun (WGS) entry which is preliminary data.</text>
</comment>
<dbReference type="SUPFAM" id="SSF56300">
    <property type="entry name" value="Metallo-dependent phosphatases"/>
    <property type="match status" value="1"/>
</dbReference>
<name>A0A2R5ETM1_9BACL</name>
<evidence type="ECO:0000313" key="3">
    <source>
        <dbReference type="Proteomes" id="UP000245202"/>
    </source>
</evidence>
<dbReference type="InterPro" id="IPR004843">
    <property type="entry name" value="Calcineurin-like_PHP"/>
</dbReference>
<dbReference type="GO" id="GO:0016787">
    <property type="term" value="F:hydrolase activity"/>
    <property type="evidence" value="ECO:0007669"/>
    <property type="project" value="InterPro"/>
</dbReference>
<keyword evidence="3" id="KW-1185">Reference proteome</keyword>
<evidence type="ECO:0000313" key="2">
    <source>
        <dbReference type="EMBL" id="GBG07123.1"/>
    </source>
</evidence>
<organism evidence="2 3">
    <name type="scientific">Paenibacillus agaridevorans</name>
    <dbReference type="NCBI Taxonomy" id="171404"/>
    <lineage>
        <taxon>Bacteria</taxon>
        <taxon>Bacillati</taxon>
        <taxon>Bacillota</taxon>
        <taxon>Bacilli</taxon>
        <taxon>Bacillales</taxon>
        <taxon>Paenibacillaceae</taxon>
        <taxon>Paenibacillus</taxon>
    </lineage>
</organism>
<gene>
    <name evidence="2" type="ORF">PAT3040_01671</name>
</gene>
<dbReference type="Proteomes" id="UP000245202">
    <property type="component" value="Unassembled WGS sequence"/>
</dbReference>
<protein>
    <recommendedName>
        <fullName evidence="1">Calcineurin-like phosphoesterase domain-containing protein</fullName>
    </recommendedName>
</protein>
<dbReference type="Gene3D" id="3.60.21.10">
    <property type="match status" value="1"/>
</dbReference>
<dbReference type="PANTHER" id="PTHR16509:SF1">
    <property type="entry name" value="MANGANESE-DEPENDENT ADP-RIBOSE_CDP-ALCOHOL DIPHOSPHATASE"/>
    <property type="match status" value="1"/>
</dbReference>
<feature type="domain" description="Calcineurin-like phosphoesterase" evidence="1">
    <location>
        <begin position="6"/>
        <end position="209"/>
    </location>
</feature>
<dbReference type="EMBL" id="BDQX01000078">
    <property type="protein sequence ID" value="GBG07123.1"/>
    <property type="molecule type" value="Genomic_DNA"/>
</dbReference>
<dbReference type="RefSeq" id="WP_108992245.1">
    <property type="nucleotide sequence ID" value="NZ_BDQX01000078.1"/>
</dbReference>
<sequence length="268" mass="30518">MEPFSFGLLADIQYADRPMRMGRYYRNALGKTRQCMDKFNGMSVDFCVHLGDLIDWPDRPDKGREALAAIMPVMREFRGPMYYLLGNHDVDSVPSAELAAWFEMPGGQTWYSFDHKGVHFVALDCNFNAQGVPYRPEANKWDECYLPHPQLRWLEADLAAAQSDVVVLMVHALLDDFEDPHVIKNAPEVRRILENCNKSVVVLQGHMHTGHESVKNGIGYHTLRSIVDGRTRTCYWVVEVGPGGITAAVYDSTRNNGRPTRRVLLEYE</sequence>
<reference evidence="2 3" key="1">
    <citation type="submission" date="2017-08" db="EMBL/GenBank/DDBJ databases">
        <title>Substantial Increase in Enzyme Production by Combined Drug-Resistance Mutations in Paenibacillus agaridevorans.</title>
        <authorList>
            <person name="Tanaka Y."/>
            <person name="Funane K."/>
            <person name="Hosaka T."/>
            <person name="Shiwa Y."/>
            <person name="Fujita N."/>
            <person name="Miyazaki T."/>
            <person name="Yoshikawa H."/>
            <person name="Murakami K."/>
            <person name="Kasahara K."/>
            <person name="Inaoka T."/>
            <person name="Hiraga Y."/>
            <person name="Ochi K."/>
        </authorList>
    </citation>
    <scope>NUCLEOTIDE SEQUENCE [LARGE SCALE GENOMIC DNA]</scope>
    <source>
        <strain evidence="2 3">T-3040</strain>
    </source>
</reference>
<proteinExistence type="predicted"/>
<dbReference type="AlphaFoldDB" id="A0A2R5ETM1"/>